<dbReference type="InterPro" id="IPR011006">
    <property type="entry name" value="CheY-like_superfamily"/>
</dbReference>
<proteinExistence type="predicted"/>
<protein>
    <submittedName>
        <fullName evidence="1">DNA-binding response regulator, NarL/FixJ family, contains REC and HTH domains</fullName>
    </submittedName>
</protein>
<dbReference type="AlphaFoldDB" id="A0A1N7KL47"/>
<dbReference type="Gene3D" id="3.40.50.2300">
    <property type="match status" value="1"/>
</dbReference>
<dbReference type="OrthoDB" id="659223at2"/>
<keyword evidence="1" id="KW-0238">DNA-binding</keyword>
<dbReference type="STRING" id="713588.SAMN05421789_103260"/>
<sequence>MFQKVLAAEDFESASISVQKSLTDLNIAEKSFVHYCDEAVALLKESIDDQSPFDLLITDLSFEEDFSKQNLNTGKELIIEARRLQPDLKILVFSGEKRPQIIKELFNDLEINGFVSKGRMDVKNLKTAINTIFDNRKYISSENLINLRKTDTIELTALEFSILQLLSEGILQKEMTEVLKSRDLKPNSLSSIEKTLNQLKETFSARNNEHLIAISKDLGVL</sequence>
<keyword evidence="2" id="KW-1185">Reference proteome</keyword>
<dbReference type="SUPFAM" id="SSF52172">
    <property type="entry name" value="CheY-like"/>
    <property type="match status" value="1"/>
</dbReference>
<dbReference type="EMBL" id="FTOI01000003">
    <property type="protein sequence ID" value="SIS62332.1"/>
    <property type="molecule type" value="Genomic_DNA"/>
</dbReference>
<reference evidence="2" key="1">
    <citation type="submission" date="2017-01" db="EMBL/GenBank/DDBJ databases">
        <authorList>
            <person name="Varghese N."/>
            <person name="Submissions S."/>
        </authorList>
    </citation>
    <scope>NUCLEOTIDE SEQUENCE [LARGE SCALE GENOMIC DNA]</scope>
    <source>
        <strain evidence="2">DSM 23145</strain>
    </source>
</reference>
<name>A0A1N7KL47_9FLAO</name>
<evidence type="ECO:0000313" key="2">
    <source>
        <dbReference type="Proteomes" id="UP000185839"/>
    </source>
</evidence>
<accession>A0A1N7KL47</accession>
<organism evidence="1 2">
    <name type="scientific">Kaistella chaponensis</name>
    <dbReference type="NCBI Taxonomy" id="713588"/>
    <lineage>
        <taxon>Bacteria</taxon>
        <taxon>Pseudomonadati</taxon>
        <taxon>Bacteroidota</taxon>
        <taxon>Flavobacteriia</taxon>
        <taxon>Flavobacteriales</taxon>
        <taxon>Weeksellaceae</taxon>
        <taxon>Chryseobacterium group</taxon>
        <taxon>Kaistella</taxon>
    </lineage>
</organism>
<gene>
    <name evidence="1" type="ORF">SAMN05421789_103260</name>
</gene>
<dbReference type="Proteomes" id="UP000185839">
    <property type="component" value="Unassembled WGS sequence"/>
</dbReference>
<evidence type="ECO:0000313" key="1">
    <source>
        <dbReference type="EMBL" id="SIS62332.1"/>
    </source>
</evidence>
<dbReference type="RefSeq" id="WP_076385962.1">
    <property type="nucleotide sequence ID" value="NZ_FTOI01000003.1"/>
</dbReference>
<dbReference type="GO" id="GO:0003677">
    <property type="term" value="F:DNA binding"/>
    <property type="evidence" value="ECO:0007669"/>
    <property type="project" value="UniProtKB-KW"/>
</dbReference>